<gene>
    <name evidence="5" type="ORF">J2792_002267</name>
</gene>
<sequence length="250" mass="27816">MSLPSMLFNALARRLSCCFPLDENDVRAVERLCAVPRRRVAARREFLREGDRPGHVHVLLEGWACHQVMLPDGRRQITAFHLPGDILWQPLGEARMDFSILALTPAIIAPIPTSALEAVAKAHPAIATALALQNRVAEAVLRRWLVNVGQRAAFERIGHLFCELHHRLHAIGLAQGNGFAFPVTQVELAEATGLTPVHVNRVLRDMRRQGLIDLENRVLRILQLRALAQHALFDPAYLEPHGHHSAAPSP</sequence>
<dbReference type="InterPro" id="IPR000595">
    <property type="entry name" value="cNMP-bd_dom"/>
</dbReference>
<feature type="domain" description="HTH crp-type" evidence="4">
    <location>
        <begin position="151"/>
        <end position="225"/>
    </location>
</feature>
<protein>
    <submittedName>
        <fullName evidence="5">CRP-like cAMP-binding protein</fullName>
    </submittedName>
</protein>
<dbReference type="SUPFAM" id="SSF46785">
    <property type="entry name" value="Winged helix' DNA-binding domain"/>
    <property type="match status" value="1"/>
</dbReference>
<dbReference type="InterPro" id="IPR036388">
    <property type="entry name" value="WH-like_DNA-bd_sf"/>
</dbReference>
<evidence type="ECO:0000313" key="5">
    <source>
        <dbReference type="EMBL" id="MDR6511395.1"/>
    </source>
</evidence>
<dbReference type="InterPro" id="IPR012318">
    <property type="entry name" value="HTH_CRP"/>
</dbReference>
<dbReference type="RefSeq" id="WP_133726787.1">
    <property type="nucleotide sequence ID" value="NZ_JAVDRD010000005.1"/>
</dbReference>
<evidence type="ECO:0000256" key="1">
    <source>
        <dbReference type="ARBA" id="ARBA00023015"/>
    </source>
</evidence>
<name>A0ABU1MM26_9SPHN</name>
<dbReference type="Proteomes" id="UP001184150">
    <property type="component" value="Unassembled WGS sequence"/>
</dbReference>
<dbReference type="SUPFAM" id="SSF51206">
    <property type="entry name" value="cAMP-binding domain-like"/>
    <property type="match status" value="1"/>
</dbReference>
<evidence type="ECO:0000259" key="4">
    <source>
        <dbReference type="PROSITE" id="PS51063"/>
    </source>
</evidence>
<evidence type="ECO:0000256" key="3">
    <source>
        <dbReference type="ARBA" id="ARBA00023163"/>
    </source>
</evidence>
<dbReference type="InterPro" id="IPR018490">
    <property type="entry name" value="cNMP-bd_dom_sf"/>
</dbReference>
<dbReference type="EMBL" id="JAVDRD010000005">
    <property type="protein sequence ID" value="MDR6511395.1"/>
    <property type="molecule type" value="Genomic_DNA"/>
</dbReference>
<dbReference type="Gene3D" id="2.60.120.10">
    <property type="entry name" value="Jelly Rolls"/>
    <property type="match status" value="1"/>
</dbReference>
<dbReference type="Pfam" id="PF13545">
    <property type="entry name" value="HTH_Crp_2"/>
    <property type="match status" value="1"/>
</dbReference>
<dbReference type="InterPro" id="IPR014710">
    <property type="entry name" value="RmlC-like_jellyroll"/>
</dbReference>
<dbReference type="InterPro" id="IPR036390">
    <property type="entry name" value="WH_DNA-bd_sf"/>
</dbReference>
<evidence type="ECO:0000256" key="2">
    <source>
        <dbReference type="ARBA" id="ARBA00023125"/>
    </source>
</evidence>
<keyword evidence="1" id="KW-0805">Transcription regulation</keyword>
<evidence type="ECO:0000313" key="6">
    <source>
        <dbReference type="Proteomes" id="UP001184150"/>
    </source>
</evidence>
<proteinExistence type="predicted"/>
<dbReference type="CDD" id="cd00038">
    <property type="entry name" value="CAP_ED"/>
    <property type="match status" value="1"/>
</dbReference>
<dbReference type="PROSITE" id="PS51063">
    <property type="entry name" value="HTH_CRP_2"/>
    <property type="match status" value="1"/>
</dbReference>
<keyword evidence="3" id="KW-0804">Transcription</keyword>
<dbReference type="Pfam" id="PF00027">
    <property type="entry name" value="cNMP_binding"/>
    <property type="match status" value="1"/>
</dbReference>
<dbReference type="Gene3D" id="1.10.10.10">
    <property type="entry name" value="Winged helix-like DNA-binding domain superfamily/Winged helix DNA-binding domain"/>
    <property type="match status" value="1"/>
</dbReference>
<reference evidence="5 6" key="1">
    <citation type="submission" date="2023-07" db="EMBL/GenBank/DDBJ databases">
        <title>Sorghum-associated microbial communities from plants grown in Nebraska, USA.</title>
        <authorList>
            <person name="Schachtman D."/>
        </authorList>
    </citation>
    <scope>NUCLEOTIDE SEQUENCE [LARGE SCALE GENOMIC DNA]</scope>
    <source>
        <strain evidence="5 6">DS1027</strain>
    </source>
</reference>
<keyword evidence="6" id="KW-1185">Reference proteome</keyword>
<organism evidence="5 6">
    <name type="scientific">Novosphingobium capsulatum</name>
    <dbReference type="NCBI Taxonomy" id="13688"/>
    <lineage>
        <taxon>Bacteria</taxon>
        <taxon>Pseudomonadati</taxon>
        <taxon>Pseudomonadota</taxon>
        <taxon>Alphaproteobacteria</taxon>
        <taxon>Sphingomonadales</taxon>
        <taxon>Sphingomonadaceae</taxon>
        <taxon>Novosphingobium</taxon>
    </lineage>
</organism>
<comment type="caution">
    <text evidence="5">The sequence shown here is derived from an EMBL/GenBank/DDBJ whole genome shotgun (WGS) entry which is preliminary data.</text>
</comment>
<keyword evidence="2" id="KW-0238">DNA-binding</keyword>
<accession>A0ABU1MM26</accession>
<dbReference type="SMART" id="SM00419">
    <property type="entry name" value="HTH_CRP"/>
    <property type="match status" value="1"/>
</dbReference>